<dbReference type="InterPro" id="IPR002508">
    <property type="entry name" value="MurNAc-LAA_cat"/>
</dbReference>
<dbReference type="Gene3D" id="3.40.630.40">
    <property type="entry name" value="Zn-dependent exopeptidases"/>
    <property type="match status" value="1"/>
</dbReference>
<evidence type="ECO:0000256" key="1">
    <source>
        <dbReference type="ARBA" id="ARBA00022801"/>
    </source>
</evidence>
<dbReference type="Pfam" id="PF05036">
    <property type="entry name" value="SPOR"/>
    <property type="match status" value="1"/>
</dbReference>
<dbReference type="SMART" id="SM00646">
    <property type="entry name" value="Ami_3"/>
    <property type="match status" value="1"/>
</dbReference>
<gene>
    <name evidence="3" type="ORF">NE686_03725</name>
</gene>
<evidence type="ECO:0000259" key="2">
    <source>
        <dbReference type="PROSITE" id="PS51724"/>
    </source>
</evidence>
<keyword evidence="4" id="KW-1185">Reference proteome</keyword>
<proteinExistence type="predicted"/>
<dbReference type="PANTHER" id="PTHR30404:SF0">
    <property type="entry name" value="N-ACETYLMURAMOYL-L-ALANINE AMIDASE AMIC"/>
    <property type="match status" value="1"/>
</dbReference>
<sequence>MTKSIYLSPSTQEKNIGYGNYGSEEMRMNQVADVVEKILIKHGVKVYRNKPDWDLKEVVKDSNLRKPNLHFAIHSNAGGGRGAEVFAYSPQSEGAKAANTIYNEFEKITLIKGRGVKFNSKFYELNSTNAPAILIEVAFHDNLEDANWIINNIEKIGVSLAKGVLKYFNIPFKESSEENSKVLYRVMVGSFSKKENARQQVERLKKAGFDSVIMPYKA</sequence>
<dbReference type="PROSITE" id="PS51724">
    <property type="entry name" value="SPOR"/>
    <property type="match status" value="1"/>
</dbReference>
<comment type="caution">
    <text evidence="3">The sequence shown here is derived from an EMBL/GenBank/DDBJ whole genome shotgun (WGS) entry which is preliminary data.</text>
</comment>
<keyword evidence="1" id="KW-0378">Hydrolase</keyword>
<dbReference type="EMBL" id="JANGAC010000002">
    <property type="protein sequence ID" value="MCQ4922179.1"/>
    <property type="molecule type" value="Genomic_DNA"/>
</dbReference>
<protein>
    <submittedName>
        <fullName evidence="3">N-acetylmuramoyl-L-alanine amidase</fullName>
    </submittedName>
</protein>
<name>A0ABT1S6S6_9FIRM</name>
<dbReference type="RefSeq" id="WP_256310470.1">
    <property type="nucleotide sequence ID" value="NZ_JANGAC010000002.1"/>
</dbReference>
<evidence type="ECO:0000313" key="4">
    <source>
        <dbReference type="Proteomes" id="UP001524478"/>
    </source>
</evidence>
<evidence type="ECO:0000313" key="3">
    <source>
        <dbReference type="EMBL" id="MCQ4922179.1"/>
    </source>
</evidence>
<dbReference type="CDD" id="cd02696">
    <property type="entry name" value="MurNAc-LAA"/>
    <property type="match status" value="1"/>
</dbReference>
<organism evidence="3 4">
    <name type="scientific">Tissierella carlieri</name>
    <dbReference type="NCBI Taxonomy" id="689904"/>
    <lineage>
        <taxon>Bacteria</taxon>
        <taxon>Bacillati</taxon>
        <taxon>Bacillota</taxon>
        <taxon>Tissierellia</taxon>
        <taxon>Tissierellales</taxon>
        <taxon>Tissierellaceae</taxon>
        <taxon>Tissierella</taxon>
    </lineage>
</organism>
<feature type="domain" description="SPOR" evidence="2">
    <location>
        <begin position="178"/>
        <end position="218"/>
    </location>
</feature>
<dbReference type="Proteomes" id="UP001524478">
    <property type="component" value="Unassembled WGS sequence"/>
</dbReference>
<dbReference type="InterPro" id="IPR050695">
    <property type="entry name" value="N-acetylmuramoyl_amidase_3"/>
</dbReference>
<reference evidence="3 4" key="1">
    <citation type="submission" date="2022-06" db="EMBL/GenBank/DDBJ databases">
        <title>Isolation of gut microbiota from human fecal samples.</title>
        <authorList>
            <person name="Pamer E.G."/>
            <person name="Barat B."/>
            <person name="Waligurski E."/>
            <person name="Medina S."/>
            <person name="Paddock L."/>
            <person name="Mostad J."/>
        </authorList>
    </citation>
    <scope>NUCLEOTIDE SEQUENCE [LARGE SCALE GENOMIC DNA]</scope>
    <source>
        <strain evidence="3 4">DFI.7.95</strain>
    </source>
</reference>
<accession>A0ABT1S6S6</accession>
<dbReference type="SUPFAM" id="SSF53187">
    <property type="entry name" value="Zn-dependent exopeptidases"/>
    <property type="match status" value="1"/>
</dbReference>
<dbReference type="Pfam" id="PF01520">
    <property type="entry name" value="Amidase_3"/>
    <property type="match status" value="1"/>
</dbReference>
<dbReference type="PANTHER" id="PTHR30404">
    <property type="entry name" value="N-ACETYLMURAMOYL-L-ALANINE AMIDASE"/>
    <property type="match status" value="1"/>
</dbReference>
<dbReference type="InterPro" id="IPR007730">
    <property type="entry name" value="SPOR-like_dom"/>
</dbReference>